<keyword evidence="5" id="KW-0670">Pyruvate</keyword>
<evidence type="ECO:0000313" key="6">
    <source>
        <dbReference type="Proteomes" id="UP000285138"/>
    </source>
</evidence>
<evidence type="ECO:0000256" key="4">
    <source>
        <dbReference type="NCBIfam" id="TIGR02751"/>
    </source>
</evidence>
<dbReference type="AlphaFoldDB" id="A0A424YCR4"/>
<comment type="caution">
    <text evidence="5">The sequence shown here is derived from an EMBL/GenBank/DDBJ whole genome shotgun (WGS) entry which is preliminary data.</text>
</comment>
<dbReference type="Proteomes" id="UP000285138">
    <property type="component" value="Unassembled WGS sequence"/>
</dbReference>
<dbReference type="GO" id="GO:0008964">
    <property type="term" value="F:phosphoenolpyruvate carboxylase activity"/>
    <property type="evidence" value="ECO:0007669"/>
    <property type="project" value="UniProtKB-UniRule"/>
</dbReference>
<sequence length="536" mass="61369">MRFIPRVMMTQHPDSANKYVPIQEEPEEAIFALTPQPQGLGMEEVMVDYEGKLTPYHQLAQIALGLLKEKLKSGKEVFITPRVASATAETVFRQLMALLSIMETNYLTYNEIGGFAIKEFIVPMCERPQDILAVKKRVSNVIRLAHQEYLLAEDPDAIQVIPLIEDVPGLLEADRILGNYLRMCREEGFKVKYLRYMVGRSDPALAYGMVPSVLASKVAISEIRKMGDELNIKVYPVLGAGALPFRGHVTLENIENVLREYAGIYTLTIQSGMRYDHGFEETRQLCSLLTQKIPFFPSLDYTSGEIKEMINIIGVFFKNYLSTFMKIFPLINRISDLLPRQRDRLQRISPVGYARDIARPEKILPFISDERLREEIKGLQVREKGDLPRAITYTGALYTIGFPPEFIGTGRALEEIEKRYGEKLLEKLINYYYPSIKKDLAAAYKYLSMENARLFLPPEALAELEEDIKVATRYFSLKKVEMTEQNNLYHLLMETARPLLKQEIGLGDRLFEEEEAEKKLLQSLLVKMGRLRKSLG</sequence>
<protein>
    <recommendedName>
        <fullName evidence="4">Phosphoenolpyruvate carboxylase</fullName>
        <ecNumber evidence="4">4.1.1.31</ecNumber>
    </recommendedName>
</protein>
<keyword evidence="3" id="KW-0120">Carbon dioxide fixation</keyword>
<dbReference type="SUPFAM" id="SSF51621">
    <property type="entry name" value="Phosphoenolpyruvate/pyruvate domain"/>
    <property type="match status" value="1"/>
</dbReference>
<dbReference type="InterPro" id="IPR007566">
    <property type="entry name" value="PEP_COase_arc-type"/>
</dbReference>
<dbReference type="EMBL" id="QZAA01000173">
    <property type="protein sequence ID" value="RQD75052.1"/>
    <property type="molecule type" value="Genomic_DNA"/>
</dbReference>
<dbReference type="InterPro" id="IPR015813">
    <property type="entry name" value="Pyrv/PenolPyrv_kinase-like_dom"/>
</dbReference>
<keyword evidence="2 5" id="KW-0456">Lyase</keyword>
<gene>
    <name evidence="5" type="primary">ppcA</name>
    <name evidence="5" type="ORF">D5R97_06960</name>
</gene>
<accession>A0A424YCR4</accession>
<dbReference type="EC" id="4.1.1.31" evidence="4"/>
<evidence type="ECO:0000313" key="5">
    <source>
        <dbReference type="EMBL" id="RQD75052.1"/>
    </source>
</evidence>
<proteinExistence type="predicted"/>
<reference evidence="5 6" key="1">
    <citation type="submission" date="2018-08" db="EMBL/GenBank/DDBJ databases">
        <title>The metabolism and importance of syntrophic acetate oxidation coupled to methane or sulfide production in haloalkaline environments.</title>
        <authorList>
            <person name="Timmers P.H.A."/>
            <person name="Vavourakis C.D."/>
            <person name="Sorokin D.Y."/>
            <person name="Sinninghe Damste J.S."/>
            <person name="Muyzer G."/>
            <person name="Stams A.J.M."/>
            <person name="Plugge C.M."/>
        </authorList>
    </citation>
    <scope>NUCLEOTIDE SEQUENCE [LARGE SCALE GENOMIC DNA]</scope>
    <source>
        <strain evidence="5">MSAO_Bac1</strain>
    </source>
</reference>
<dbReference type="NCBIfam" id="TIGR02751">
    <property type="entry name" value="PEPCase_arch"/>
    <property type="match status" value="1"/>
</dbReference>
<dbReference type="Pfam" id="PF14010">
    <property type="entry name" value="PEPcase_2"/>
    <property type="match status" value="1"/>
</dbReference>
<dbReference type="PIRSF" id="PIRSF006677">
    <property type="entry name" value="UCP006677"/>
    <property type="match status" value="1"/>
</dbReference>
<evidence type="ECO:0000256" key="3">
    <source>
        <dbReference type="ARBA" id="ARBA00023300"/>
    </source>
</evidence>
<dbReference type="GO" id="GO:0006099">
    <property type="term" value="P:tricarboxylic acid cycle"/>
    <property type="evidence" value="ECO:0007669"/>
    <property type="project" value="InterPro"/>
</dbReference>
<name>A0A424YCR4_9FIRM</name>
<dbReference type="GO" id="GO:0015977">
    <property type="term" value="P:carbon fixation"/>
    <property type="evidence" value="ECO:0007669"/>
    <property type="project" value="UniProtKB-KW"/>
</dbReference>
<keyword evidence="1" id="KW-0460">Magnesium</keyword>
<organism evidence="5 6">
    <name type="scientific">Candidatus Syntrophonatronum acetioxidans</name>
    <dbReference type="NCBI Taxonomy" id="1795816"/>
    <lineage>
        <taxon>Bacteria</taxon>
        <taxon>Bacillati</taxon>
        <taxon>Bacillota</taxon>
        <taxon>Clostridia</taxon>
        <taxon>Eubacteriales</taxon>
        <taxon>Syntrophomonadaceae</taxon>
        <taxon>Candidatus Syntrophonatronum</taxon>
    </lineage>
</organism>
<evidence type="ECO:0000256" key="2">
    <source>
        <dbReference type="ARBA" id="ARBA00023239"/>
    </source>
</evidence>
<evidence type="ECO:0000256" key="1">
    <source>
        <dbReference type="ARBA" id="ARBA00022842"/>
    </source>
</evidence>